<organism evidence="1">
    <name type="scientific">Arundo donax</name>
    <name type="common">Giant reed</name>
    <name type="synonym">Donax arundinaceus</name>
    <dbReference type="NCBI Taxonomy" id="35708"/>
    <lineage>
        <taxon>Eukaryota</taxon>
        <taxon>Viridiplantae</taxon>
        <taxon>Streptophyta</taxon>
        <taxon>Embryophyta</taxon>
        <taxon>Tracheophyta</taxon>
        <taxon>Spermatophyta</taxon>
        <taxon>Magnoliopsida</taxon>
        <taxon>Liliopsida</taxon>
        <taxon>Poales</taxon>
        <taxon>Poaceae</taxon>
        <taxon>PACMAD clade</taxon>
        <taxon>Arundinoideae</taxon>
        <taxon>Arundineae</taxon>
        <taxon>Arundo</taxon>
    </lineage>
</organism>
<accession>A0A0A9AC21</accession>
<evidence type="ECO:0000313" key="1">
    <source>
        <dbReference type="EMBL" id="JAD46540.1"/>
    </source>
</evidence>
<dbReference type="AlphaFoldDB" id="A0A0A9AC21"/>
<proteinExistence type="predicted"/>
<name>A0A0A9AC21_ARUDO</name>
<reference evidence="1" key="1">
    <citation type="submission" date="2014-09" db="EMBL/GenBank/DDBJ databases">
        <authorList>
            <person name="Magalhaes I.L.F."/>
            <person name="Oliveira U."/>
            <person name="Santos F.R."/>
            <person name="Vidigal T.H.D.A."/>
            <person name="Brescovit A.D."/>
            <person name="Santos A.J."/>
        </authorList>
    </citation>
    <scope>NUCLEOTIDE SEQUENCE</scope>
    <source>
        <tissue evidence="1">Shoot tissue taken approximately 20 cm above the soil surface</tissue>
    </source>
</reference>
<dbReference type="EMBL" id="GBRH01251355">
    <property type="protein sequence ID" value="JAD46540.1"/>
    <property type="molecule type" value="Transcribed_RNA"/>
</dbReference>
<sequence length="39" mass="4663">MRNSGFYSCWSWNPSPSSRMRPPADFRFVSFFDLICKIE</sequence>
<reference evidence="1" key="2">
    <citation type="journal article" date="2015" name="Data Brief">
        <title>Shoot transcriptome of the giant reed, Arundo donax.</title>
        <authorList>
            <person name="Barrero R.A."/>
            <person name="Guerrero F.D."/>
            <person name="Moolhuijzen P."/>
            <person name="Goolsby J.A."/>
            <person name="Tidwell J."/>
            <person name="Bellgard S.E."/>
            <person name="Bellgard M.I."/>
        </authorList>
    </citation>
    <scope>NUCLEOTIDE SEQUENCE</scope>
    <source>
        <tissue evidence="1">Shoot tissue taken approximately 20 cm above the soil surface</tissue>
    </source>
</reference>
<protein>
    <submittedName>
        <fullName evidence="1">Uncharacterized protein</fullName>
    </submittedName>
</protein>